<dbReference type="OrthoDB" id="207175at2759"/>
<keyword evidence="5" id="KW-0539">Nucleus</keyword>
<evidence type="ECO:0000256" key="3">
    <source>
        <dbReference type="ARBA" id="ARBA00023125"/>
    </source>
</evidence>
<dbReference type="Gramene" id="OE9A057744T1">
    <property type="protein sequence ID" value="OE9A057744C1"/>
    <property type="gene ID" value="OE9A057744"/>
</dbReference>
<evidence type="ECO:0000313" key="8">
    <source>
        <dbReference type="Proteomes" id="UP000594638"/>
    </source>
</evidence>
<dbReference type="PANTHER" id="PTHR32467">
    <property type="entry name" value="AP2-LIKE ETHYLENE-RESPONSIVE TRANSCRIPTION FACTOR"/>
    <property type="match status" value="1"/>
</dbReference>
<reference evidence="7 8" key="1">
    <citation type="submission" date="2019-12" db="EMBL/GenBank/DDBJ databases">
        <authorList>
            <person name="Alioto T."/>
            <person name="Alioto T."/>
            <person name="Gomez Garrido J."/>
        </authorList>
    </citation>
    <scope>NUCLEOTIDE SEQUENCE [LARGE SCALE GENOMIC DNA]</scope>
</reference>
<accession>A0A8S0T7L6</accession>
<dbReference type="FunFam" id="3.30.730.10:FF:000003">
    <property type="entry name" value="AP2-like ethylene-responsive transcription factor ANT"/>
    <property type="match status" value="1"/>
</dbReference>
<comment type="subcellular location">
    <subcellularLocation>
        <location evidence="1">Nucleus</location>
    </subcellularLocation>
</comment>
<dbReference type="SMART" id="SM00380">
    <property type="entry name" value="AP2"/>
    <property type="match status" value="1"/>
</dbReference>
<comment type="caution">
    <text evidence="7">The sequence shown here is derived from an EMBL/GenBank/DDBJ whole genome shotgun (WGS) entry which is preliminary data.</text>
</comment>
<evidence type="ECO:0000256" key="1">
    <source>
        <dbReference type="ARBA" id="ARBA00004123"/>
    </source>
</evidence>
<dbReference type="InterPro" id="IPR036955">
    <property type="entry name" value="AP2/ERF_dom_sf"/>
</dbReference>
<dbReference type="Proteomes" id="UP000594638">
    <property type="component" value="Unassembled WGS sequence"/>
</dbReference>
<name>A0A8S0T7L6_OLEEU</name>
<dbReference type="PROSITE" id="PS51032">
    <property type="entry name" value="AP2_ERF"/>
    <property type="match status" value="1"/>
</dbReference>
<organism evidence="7 8">
    <name type="scientific">Olea europaea subsp. europaea</name>
    <dbReference type="NCBI Taxonomy" id="158383"/>
    <lineage>
        <taxon>Eukaryota</taxon>
        <taxon>Viridiplantae</taxon>
        <taxon>Streptophyta</taxon>
        <taxon>Embryophyta</taxon>
        <taxon>Tracheophyta</taxon>
        <taxon>Spermatophyta</taxon>
        <taxon>Magnoliopsida</taxon>
        <taxon>eudicotyledons</taxon>
        <taxon>Gunneridae</taxon>
        <taxon>Pentapetalae</taxon>
        <taxon>asterids</taxon>
        <taxon>lamiids</taxon>
        <taxon>Lamiales</taxon>
        <taxon>Oleaceae</taxon>
        <taxon>Oleeae</taxon>
        <taxon>Olea</taxon>
    </lineage>
</organism>
<evidence type="ECO:0000256" key="2">
    <source>
        <dbReference type="ARBA" id="ARBA00023015"/>
    </source>
</evidence>
<sequence length="208" mass="23597">MPAEWNLMNNPGHDEVPKVADFLGISKSGNQSELVPYNDIQLNDTEYLFSSNSLVSVQHTTNYDLQENPHNMQSLTLSTGHSTSETGAIVPAPSADNSNTSIVEATPRRTLDTFGQRTSIYRGVTRHRWTGRYEAHLWDNSCRREGQSRKGRQGGYDKEEKAARAYDLAAIKYWGTSTTTNFPMSNYDKEVEEMKHMTRQEFVASIRR</sequence>
<evidence type="ECO:0000256" key="4">
    <source>
        <dbReference type="ARBA" id="ARBA00023163"/>
    </source>
</evidence>
<proteinExistence type="predicted"/>
<dbReference type="GO" id="GO:0005634">
    <property type="term" value="C:nucleus"/>
    <property type="evidence" value="ECO:0007669"/>
    <property type="project" value="UniProtKB-SubCell"/>
</dbReference>
<keyword evidence="3" id="KW-0238">DNA-binding</keyword>
<dbReference type="Gene3D" id="3.30.730.10">
    <property type="entry name" value="AP2/ERF domain"/>
    <property type="match status" value="1"/>
</dbReference>
<dbReference type="EMBL" id="CACTIH010005722">
    <property type="protein sequence ID" value="CAA3000944.1"/>
    <property type="molecule type" value="Genomic_DNA"/>
</dbReference>
<dbReference type="InterPro" id="IPR001471">
    <property type="entry name" value="AP2/ERF_dom"/>
</dbReference>
<evidence type="ECO:0000256" key="5">
    <source>
        <dbReference type="ARBA" id="ARBA00023242"/>
    </source>
</evidence>
<dbReference type="CDD" id="cd00018">
    <property type="entry name" value="AP2"/>
    <property type="match status" value="1"/>
</dbReference>
<evidence type="ECO:0000259" key="6">
    <source>
        <dbReference type="PROSITE" id="PS51032"/>
    </source>
</evidence>
<keyword evidence="2" id="KW-0805">Transcription regulation</keyword>
<gene>
    <name evidence="7" type="ORF">OLEA9_A057744</name>
</gene>
<protein>
    <submittedName>
        <fullName evidence="7">AP2-like ethylene-responsive transcription factor PLT2</fullName>
    </submittedName>
</protein>
<dbReference type="InterPro" id="IPR016177">
    <property type="entry name" value="DNA-bd_dom_sf"/>
</dbReference>
<evidence type="ECO:0000313" key="7">
    <source>
        <dbReference type="EMBL" id="CAA3000944.1"/>
    </source>
</evidence>
<feature type="domain" description="AP2/ERF" evidence="6">
    <location>
        <begin position="120"/>
        <end position="183"/>
    </location>
</feature>
<dbReference type="Pfam" id="PF00847">
    <property type="entry name" value="AP2"/>
    <property type="match status" value="1"/>
</dbReference>
<dbReference type="SUPFAM" id="SSF54171">
    <property type="entry name" value="DNA-binding domain"/>
    <property type="match status" value="1"/>
</dbReference>
<keyword evidence="4" id="KW-0804">Transcription</keyword>
<dbReference type="AlphaFoldDB" id="A0A8S0T7L6"/>
<keyword evidence="8" id="KW-1185">Reference proteome</keyword>
<dbReference type="GO" id="GO:0003677">
    <property type="term" value="F:DNA binding"/>
    <property type="evidence" value="ECO:0007669"/>
    <property type="project" value="UniProtKB-KW"/>
</dbReference>
<dbReference type="PRINTS" id="PR00367">
    <property type="entry name" value="ETHRSPELEMNT"/>
</dbReference>
<dbReference type="PANTHER" id="PTHR32467:SF22">
    <property type="entry name" value="AP2-LIKE ETHYLENE-RESPONSIVE TRANSCRIPTION FACTOR PLT2"/>
    <property type="match status" value="1"/>
</dbReference>
<dbReference type="GO" id="GO:0003700">
    <property type="term" value="F:DNA-binding transcription factor activity"/>
    <property type="evidence" value="ECO:0007669"/>
    <property type="project" value="InterPro"/>
</dbReference>